<organism evidence="2 3">
    <name type="scientific">Candidatus Marsarchaeota G2 archaeon ECH_B_SAG-M15</name>
    <dbReference type="NCBI Taxonomy" id="1978162"/>
    <lineage>
        <taxon>Archaea</taxon>
        <taxon>Candidatus Marsarchaeota</taxon>
        <taxon>Candidatus Marsarchaeota group 2</taxon>
    </lineage>
</organism>
<comment type="caution">
    <text evidence="2">The sequence shown here is derived from an EMBL/GenBank/DDBJ whole genome shotgun (WGS) entry which is preliminary data.</text>
</comment>
<sequence length="91" mass="10163">MKVTVKYFARLREILGKSSDEFELEDSPTITDLLNLLSNRYPQLRGAVFEHDGKTLKKIYQVLVSGEYVGEPNKKLRDGDIVAILPPVAGG</sequence>
<gene>
    <name evidence="2" type="ORF">B9Q08_05100</name>
</gene>
<name>A0A2R6AV41_9ARCH</name>
<dbReference type="InterPro" id="IPR010038">
    <property type="entry name" value="MoaD_arc-typ"/>
</dbReference>
<accession>A0A2R6AV41</accession>
<dbReference type="Gene3D" id="3.10.20.30">
    <property type="match status" value="1"/>
</dbReference>
<evidence type="ECO:0008006" key="4">
    <source>
        <dbReference type="Google" id="ProtNLM"/>
    </source>
</evidence>
<dbReference type="UniPathway" id="UPA00344"/>
<dbReference type="GO" id="GO:0000166">
    <property type="term" value="F:nucleotide binding"/>
    <property type="evidence" value="ECO:0007669"/>
    <property type="project" value="UniProtKB-KW"/>
</dbReference>
<dbReference type="InterPro" id="IPR012675">
    <property type="entry name" value="Beta-grasp_dom_sf"/>
</dbReference>
<dbReference type="EMBL" id="NEXJ01000091">
    <property type="protein sequence ID" value="PSN90227.1"/>
    <property type="molecule type" value="Genomic_DNA"/>
</dbReference>
<dbReference type="AlphaFoldDB" id="A0A2R6AV41"/>
<protein>
    <recommendedName>
        <fullName evidence="4">Molybdopterin synthase sulfur carrier subunit</fullName>
    </recommendedName>
</protein>
<dbReference type="InterPro" id="IPR003749">
    <property type="entry name" value="ThiS/MoaD-like"/>
</dbReference>
<evidence type="ECO:0000313" key="3">
    <source>
        <dbReference type="Proteomes" id="UP000240490"/>
    </source>
</evidence>
<evidence type="ECO:0000256" key="1">
    <source>
        <dbReference type="ARBA" id="ARBA00022741"/>
    </source>
</evidence>
<reference evidence="2 3" key="1">
    <citation type="submission" date="2017-04" db="EMBL/GenBank/DDBJ databases">
        <title>Novel microbial lineages endemic to geothermal iron-oxide mats fill important gaps in the evolutionary history of Archaea.</title>
        <authorList>
            <person name="Jay Z.J."/>
            <person name="Beam J.P."/>
            <person name="Dlakic M."/>
            <person name="Rusch D.B."/>
            <person name="Kozubal M.A."/>
            <person name="Inskeep W.P."/>
        </authorList>
    </citation>
    <scope>NUCLEOTIDE SEQUENCE [LARGE SCALE GENOMIC DNA]</scope>
    <source>
        <strain evidence="2">ECH_B_SAG-M15</strain>
    </source>
</reference>
<dbReference type="GO" id="GO:0006777">
    <property type="term" value="P:Mo-molybdopterin cofactor biosynthetic process"/>
    <property type="evidence" value="ECO:0007669"/>
    <property type="project" value="InterPro"/>
</dbReference>
<dbReference type="InterPro" id="IPR054834">
    <property type="entry name" value="SAMP1_3"/>
</dbReference>
<dbReference type="Pfam" id="PF02597">
    <property type="entry name" value="ThiS"/>
    <property type="match status" value="1"/>
</dbReference>
<dbReference type="Proteomes" id="UP000240490">
    <property type="component" value="Unassembled WGS sequence"/>
</dbReference>
<dbReference type="NCBIfam" id="TIGR01687">
    <property type="entry name" value="moaD_arch"/>
    <property type="match status" value="1"/>
</dbReference>
<dbReference type="GO" id="GO:1990133">
    <property type="term" value="C:molybdopterin adenylyltransferase complex"/>
    <property type="evidence" value="ECO:0007669"/>
    <property type="project" value="TreeGrafter"/>
</dbReference>
<dbReference type="PANTHER" id="PTHR33359">
    <property type="entry name" value="MOLYBDOPTERIN SYNTHASE SULFUR CARRIER SUBUNIT"/>
    <property type="match status" value="1"/>
</dbReference>
<dbReference type="CDD" id="cd00754">
    <property type="entry name" value="Ubl_MoaD"/>
    <property type="match status" value="1"/>
</dbReference>
<dbReference type="NCBIfam" id="NF041918">
    <property type="entry name" value="SAMP1"/>
    <property type="match status" value="1"/>
</dbReference>
<proteinExistence type="predicted"/>
<dbReference type="InterPro" id="IPR044672">
    <property type="entry name" value="MOCS2A"/>
</dbReference>
<evidence type="ECO:0000313" key="2">
    <source>
        <dbReference type="EMBL" id="PSN90227.1"/>
    </source>
</evidence>
<dbReference type="SUPFAM" id="SSF54285">
    <property type="entry name" value="MoaD/ThiS"/>
    <property type="match status" value="1"/>
</dbReference>
<dbReference type="InterPro" id="IPR016155">
    <property type="entry name" value="Mopterin_synth/thiamin_S_b"/>
</dbReference>
<dbReference type="PANTHER" id="PTHR33359:SF1">
    <property type="entry name" value="MOLYBDOPTERIN SYNTHASE SULFUR CARRIER SUBUNIT"/>
    <property type="match status" value="1"/>
</dbReference>
<keyword evidence="1" id="KW-0547">Nucleotide-binding</keyword>